<keyword evidence="3 5" id="KW-0378">Hydrolase</keyword>
<dbReference type="GO" id="GO:0003998">
    <property type="term" value="F:acylphosphatase activity"/>
    <property type="evidence" value="ECO:0007669"/>
    <property type="project" value="UniProtKB-EC"/>
</dbReference>
<dbReference type="InterPro" id="IPR020456">
    <property type="entry name" value="Acylphosphatase"/>
</dbReference>
<dbReference type="PROSITE" id="PS51160">
    <property type="entry name" value="ACYLPHOSPHATASE_3"/>
    <property type="match status" value="1"/>
</dbReference>
<dbReference type="EC" id="3.6.1.7" evidence="2 5"/>
<comment type="caution">
    <text evidence="10">The sequence shown here is derived from an EMBL/GenBank/DDBJ whole genome shotgun (WGS) entry which is preliminary data.</text>
</comment>
<protein>
    <recommendedName>
        <fullName evidence="2 5">Acylphosphatase</fullName>
        <ecNumber evidence="2 5">3.6.1.7</ecNumber>
    </recommendedName>
</protein>
<dbReference type="Pfam" id="PF00708">
    <property type="entry name" value="Acylphosphatase"/>
    <property type="match status" value="1"/>
</dbReference>
<evidence type="ECO:0000259" key="8">
    <source>
        <dbReference type="PROSITE" id="PS51160"/>
    </source>
</evidence>
<evidence type="ECO:0000256" key="7">
    <source>
        <dbReference type="RuleBase" id="RU004168"/>
    </source>
</evidence>
<dbReference type="Proteomes" id="UP000663829">
    <property type="component" value="Unassembled WGS sequence"/>
</dbReference>
<name>A0A813RHF8_9BILA</name>
<proteinExistence type="inferred from homology"/>
<sequence length="142" mass="15843">MSMLAHSCAVRSLFEVVNRVCILQTVSLSTMSTKQSQPTASSGNSAASSDLAHCDFEVYGRVQGVFFRKHTIEQAKKLQLTGWVRNTEQGTVQGELEGKKAKIDEMKKWLEKTGSPKSRIDKALFSNEKSIDKQKLNSFTQK</sequence>
<feature type="active site" evidence="5">
    <location>
        <position position="68"/>
    </location>
</feature>
<dbReference type="EMBL" id="CAJOBC010000300">
    <property type="protein sequence ID" value="CAF3568124.1"/>
    <property type="molecule type" value="Genomic_DNA"/>
</dbReference>
<dbReference type="FunFam" id="3.30.70.100:FF:000011">
    <property type="entry name" value="Acylphosphatase"/>
    <property type="match status" value="1"/>
</dbReference>
<keyword evidence="13" id="KW-1185">Reference proteome</keyword>
<comment type="catalytic activity">
    <reaction evidence="4 5 6">
        <text>an acyl phosphate + H2O = a carboxylate + phosphate + H(+)</text>
        <dbReference type="Rhea" id="RHEA:14965"/>
        <dbReference type="ChEBI" id="CHEBI:15377"/>
        <dbReference type="ChEBI" id="CHEBI:15378"/>
        <dbReference type="ChEBI" id="CHEBI:29067"/>
        <dbReference type="ChEBI" id="CHEBI:43474"/>
        <dbReference type="ChEBI" id="CHEBI:59918"/>
        <dbReference type="EC" id="3.6.1.7"/>
    </reaction>
</comment>
<evidence type="ECO:0000256" key="5">
    <source>
        <dbReference type="PROSITE-ProRule" id="PRU00520"/>
    </source>
</evidence>
<dbReference type="PRINTS" id="PR00112">
    <property type="entry name" value="ACYLPHPHTASE"/>
</dbReference>
<dbReference type="Proteomes" id="UP000677228">
    <property type="component" value="Unassembled WGS sequence"/>
</dbReference>
<comment type="similarity">
    <text evidence="1 7">Belongs to the acylphosphatase family.</text>
</comment>
<evidence type="ECO:0000256" key="2">
    <source>
        <dbReference type="ARBA" id="ARBA00012150"/>
    </source>
</evidence>
<evidence type="ECO:0000313" key="11">
    <source>
        <dbReference type="EMBL" id="CAF3545485.1"/>
    </source>
</evidence>
<organism evidence="10 13">
    <name type="scientific">Didymodactylos carnosus</name>
    <dbReference type="NCBI Taxonomy" id="1234261"/>
    <lineage>
        <taxon>Eukaryota</taxon>
        <taxon>Metazoa</taxon>
        <taxon>Spiralia</taxon>
        <taxon>Gnathifera</taxon>
        <taxon>Rotifera</taxon>
        <taxon>Eurotatoria</taxon>
        <taxon>Bdelloidea</taxon>
        <taxon>Philodinida</taxon>
        <taxon>Philodinidae</taxon>
        <taxon>Didymodactylos</taxon>
    </lineage>
</organism>
<dbReference type="EMBL" id="CAJOBA010000622">
    <property type="protein sequence ID" value="CAF3545485.1"/>
    <property type="molecule type" value="Genomic_DNA"/>
</dbReference>
<dbReference type="SUPFAM" id="SSF54975">
    <property type="entry name" value="Acylphosphatase/BLUF domain-like"/>
    <property type="match status" value="1"/>
</dbReference>
<dbReference type="PANTHER" id="PTHR10029">
    <property type="entry name" value="ACYLPHOSPHATASE"/>
    <property type="match status" value="1"/>
</dbReference>
<dbReference type="Proteomes" id="UP000682733">
    <property type="component" value="Unassembled WGS sequence"/>
</dbReference>
<evidence type="ECO:0000256" key="4">
    <source>
        <dbReference type="ARBA" id="ARBA00047645"/>
    </source>
</evidence>
<dbReference type="AlphaFoldDB" id="A0A813RHF8"/>
<dbReference type="Proteomes" id="UP000681722">
    <property type="component" value="Unassembled WGS sequence"/>
</dbReference>
<dbReference type="InterPro" id="IPR017968">
    <property type="entry name" value="Acylphosphatase_CS"/>
</dbReference>
<dbReference type="PROSITE" id="PS00150">
    <property type="entry name" value="ACYLPHOSPHATASE_1"/>
    <property type="match status" value="1"/>
</dbReference>
<dbReference type="InterPro" id="IPR036046">
    <property type="entry name" value="Acylphosphatase-like_dom_sf"/>
</dbReference>
<dbReference type="PANTHER" id="PTHR10029:SF3">
    <property type="entry name" value="ACYLPHOSPHATASE-RELATED"/>
    <property type="match status" value="1"/>
</dbReference>
<accession>A0A813RHF8</accession>
<evidence type="ECO:0000256" key="3">
    <source>
        <dbReference type="ARBA" id="ARBA00022801"/>
    </source>
</evidence>
<dbReference type="EMBL" id="CAJNOQ010000300">
    <property type="protein sequence ID" value="CAF0784523.1"/>
    <property type="molecule type" value="Genomic_DNA"/>
</dbReference>
<dbReference type="Gene3D" id="3.30.70.100">
    <property type="match status" value="1"/>
</dbReference>
<evidence type="ECO:0000256" key="1">
    <source>
        <dbReference type="ARBA" id="ARBA00005614"/>
    </source>
</evidence>
<feature type="active site" evidence="5">
    <location>
        <position position="86"/>
    </location>
</feature>
<evidence type="ECO:0000313" key="10">
    <source>
        <dbReference type="EMBL" id="CAF0784523.1"/>
    </source>
</evidence>
<dbReference type="OrthoDB" id="7961613at2759"/>
<dbReference type="PROSITE" id="PS00151">
    <property type="entry name" value="ACYLPHOSPHATASE_2"/>
    <property type="match status" value="1"/>
</dbReference>
<dbReference type="InterPro" id="IPR001792">
    <property type="entry name" value="Acylphosphatase-like_dom"/>
</dbReference>
<gene>
    <name evidence="10" type="ORF">GPM918_LOCUS2656</name>
    <name evidence="9" type="ORF">OVA965_LOCUS2784</name>
    <name evidence="12" type="ORF">SRO942_LOCUS2656</name>
    <name evidence="11" type="ORF">TMI583_LOCUS2783</name>
</gene>
<evidence type="ECO:0000313" key="9">
    <source>
        <dbReference type="EMBL" id="CAF0765432.1"/>
    </source>
</evidence>
<feature type="domain" description="Acylphosphatase-like" evidence="8">
    <location>
        <begin position="53"/>
        <end position="142"/>
    </location>
</feature>
<evidence type="ECO:0000313" key="12">
    <source>
        <dbReference type="EMBL" id="CAF3568124.1"/>
    </source>
</evidence>
<reference evidence="10" key="1">
    <citation type="submission" date="2021-02" db="EMBL/GenBank/DDBJ databases">
        <authorList>
            <person name="Nowell W R."/>
        </authorList>
    </citation>
    <scope>NUCLEOTIDE SEQUENCE</scope>
</reference>
<evidence type="ECO:0000313" key="13">
    <source>
        <dbReference type="Proteomes" id="UP000663829"/>
    </source>
</evidence>
<evidence type="ECO:0000256" key="6">
    <source>
        <dbReference type="RuleBase" id="RU000553"/>
    </source>
</evidence>
<dbReference type="EMBL" id="CAJNOK010000622">
    <property type="protein sequence ID" value="CAF0765432.1"/>
    <property type="molecule type" value="Genomic_DNA"/>
</dbReference>